<feature type="coiled-coil region" evidence="1">
    <location>
        <begin position="201"/>
        <end position="248"/>
    </location>
</feature>
<protein>
    <submittedName>
        <fullName evidence="4">Uncharacterized protein</fullName>
    </submittedName>
</protein>
<name>A0A914ECU3_9BILA</name>
<feature type="region of interest" description="Disordered" evidence="2">
    <location>
        <begin position="254"/>
        <end position="302"/>
    </location>
</feature>
<dbReference type="AlphaFoldDB" id="A0A914ECU3"/>
<keyword evidence="1" id="KW-0175">Coiled coil</keyword>
<dbReference type="WBParaSite" id="ACRNAN_scaffold7141.g10992.t1">
    <property type="protein sequence ID" value="ACRNAN_scaffold7141.g10992.t1"/>
    <property type="gene ID" value="ACRNAN_scaffold7141.g10992"/>
</dbReference>
<keyword evidence="3" id="KW-1185">Reference proteome</keyword>
<sequence length="302" mass="34622">MPISNGQPSLYCGGTTCLERELHPCKLCASAGVANVFSHHRDLCTRPYREPLKGEILEAVLNQFKIGKHNHASWKAEMTEVCKQRRLKFVREHNLPEDWAQPVMEVQEGFKRMDQPSEVNPNNDHEASLMKQDSLDGRKWNELPESIKNLLLLQGINATKPFPQGREQLPQPTPLKDVFKRPSSQQQPLVTTSIESDHWVNPNVQKTLRSLTEQVAELREQVNLQESKKNLENEVEILRRALLVKELENRMLQEKLGRNQEPTDTLDSELTNLENEKPTVGQPTDDQEMESEPNELDDVADQ</sequence>
<proteinExistence type="predicted"/>
<feature type="compositionally biased region" description="Polar residues" evidence="2">
    <location>
        <begin position="260"/>
        <end position="273"/>
    </location>
</feature>
<feature type="compositionally biased region" description="Acidic residues" evidence="2">
    <location>
        <begin position="285"/>
        <end position="302"/>
    </location>
</feature>
<reference evidence="4" key="1">
    <citation type="submission" date="2022-11" db="UniProtKB">
        <authorList>
            <consortium name="WormBaseParasite"/>
        </authorList>
    </citation>
    <scope>IDENTIFICATION</scope>
</reference>
<accession>A0A914ECU3</accession>
<evidence type="ECO:0000256" key="2">
    <source>
        <dbReference type="SAM" id="MobiDB-lite"/>
    </source>
</evidence>
<evidence type="ECO:0000256" key="1">
    <source>
        <dbReference type="SAM" id="Coils"/>
    </source>
</evidence>
<evidence type="ECO:0000313" key="3">
    <source>
        <dbReference type="Proteomes" id="UP000887540"/>
    </source>
</evidence>
<organism evidence="3 4">
    <name type="scientific">Acrobeloides nanus</name>
    <dbReference type="NCBI Taxonomy" id="290746"/>
    <lineage>
        <taxon>Eukaryota</taxon>
        <taxon>Metazoa</taxon>
        <taxon>Ecdysozoa</taxon>
        <taxon>Nematoda</taxon>
        <taxon>Chromadorea</taxon>
        <taxon>Rhabditida</taxon>
        <taxon>Tylenchina</taxon>
        <taxon>Cephalobomorpha</taxon>
        <taxon>Cephaloboidea</taxon>
        <taxon>Cephalobidae</taxon>
        <taxon>Acrobeloides</taxon>
    </lineage>
</organism>
<evidence type="ECO:0000313" key="4">
    <source>
        <dbReference type="WBParaSite" id="ACRNAN_scaffold7141.g10992.t1"/>
    </source>
</evidence>
<dbReference type="Proteomes" id="UP000887540">
    <property type="component" value="Unplaced"/>
</dbReference>